<keyword evidence="2" id="KW-1185">Reference proteome</keyword>
<evidence type="ECO:0000313" key="2">
    <source>
        <dbReference type="Proteomes" id="UP000186594"/>
    </source>
</evidence>
<comment type="caution">
    <text evidence="1">The sequence shown here is derived from an EMBL/GenBank/DDBJ whole genome shotgun (WGS) entry which is preliminary data.</text>
</comment>
<dbReference type="Proteomes" id="UP000186594">
    <property type="component" value="Unassembled WGS sequence"/>
</dbReference>
<organism evidence="1 2">
    <name type="scientific">Neolecta irregularis (strain DAH-3)</name>
    <dbReference type="NCBI Taxonomy" id="1198029"/>
    <lineage>
        <taxon>Eukaryota</taxon>
        <taxon>Fungi</taxon>
        <taxon>Dikarya</taxon>
        <taxon>Ascomycota</taxon>
        <taxon>Taphrinomycotina</taxon>
        <taxon>Neolectales</taxon>
        <taxon>Neolectaceae</taxon>
        <taxon>Neolecta</taxon>
    </lineage>
</organism>
<proteinExistence type="predicted"/>
<sequence length="284" mass="33549">MHTWAFDMQLESLSFSPPARTFSIHMADIDLAETFRMIVCVSISDIDALERQVYHYLNYNEILNSYHELRDVTRGVIFAFFSKEEHQEAWEAKIKDPLYSVITLTDRLIQKARLFNLQHPELHHPLAILYNTCTAILENVGLLLDITPDLFLHRRELASIYYQWHESFVYKVRSSPITNTIDIIDIRLDDEEERSLLSCGLHEEIEMSNCSTSSELPEEQQVDLSAEIYSRPPVEQTVRDVMGKPIRREKKLFHKWKKFQRLVKYKMSRLMLPLKTKCRQNIED</sequence>
<dbReference type="AlphaFoldDB" id="A0A1U7LNW3"/>
<gene>
    <name evidence="1" type="ORF">NEOLI_002786</name>
</gene>
<protein>
    <submittedName>
        <fullName evidence="1">Uncharacterized protein</fullName>
    </submittedName>
</protein>
<name>A0A1U7LNW3_NEOID</name>
<evidence type="ECO:0000313" key="1">
    <source>
        <dbReference type="EMBL" id="OLL24360.1"/>
    </source>
</evidence>
<dbReference type="EMBL" id="LXFE01000853">
    <property type="protein sequence ID" value="OLL24360.1"/>
    <property type="molecule type" value="Genomic_DNA"/>
</dbReference>
<reference evidence="1 2" key="1">
    <citation type="submission" date="2016-04" db="EMBL/GenBank/DDBJ databases">
        <title>Evolutionary innovation and constraint leading to complex multicellularity in the Ascomycota.</title>
        <authorList>
            <person name="Cisse O."/>
            <person name="Nguyen A."/>
            <person name="Hewitt D.A."/>
            <person name="Jedd G."/>
            <person name="Stajich J.E."/>
        </authorList>
    </citation>
    <scope>NUCLEOTIDE SEQUENCE [LARGE SCALE GENOMIC DNA]</scope>
    <source>
        <strain evidence="1 2">DAH-3</strain>
    </source>
</reference>
<accession>A0A1U7LNW3</accession>